<dbReference type="RefSeq" id="WP_007322963.1">
    <property type="nucleotide sequence ID" value="NZ_BAEE01000063.1"/>
</dbReference>
<dbReference type="AlphaFoldDB" id="G7H4W3"/>
<keyword evidence="2" id="KW-1185">Reference proteome</keyword>
<gene>
    <name evidence="1" type="ORF">GOARA_063_00870</name>
</gene>
<reference evidence="1 2" key="1">
    <citation type="submission" date="2011-11" db="EMBL/GenBank/DDBJ databases">
        <title>Whole genome shotgun sequence of Gordonia araii NBRC 100433.</title>
        <authorList>
            <person name="Yoshida Y."/>
            <person name="Hosoyama A."/>
            <person name="Tsuchikane K."/>
            <person name="Katsumata H."/>
            <person name="Yamazaki S."/>
            <person name="Fujita N."/>
        </authorList>
    </citation>
    <scope>NUCLEOTIDE SEQUENCE [LARGE SCALE GENOMIC DNA]</scope>
    <source>
        <strain evidence="1 2">NBRC 100433</strain>
    </source>
</reference>
<proteinExistence type="predicted"/>
<accession>G7H4W3</accession>
<sequence length="142" mass="15086">MAEKNLTTVMGAISDMAGSLRFEPERAAACVQACELLRIELTGMKNRLGEVQTISGLGGFGSISRLSGALGDQAKTKPGALGKSLQEHIDAVAALRDSFWSAGKSLTASDEENAQKYAQIMSAARLRHQLVYTTNSLTSLPE</sequence>
<dbReference type="OrthoDB" id="4553503at2"/>
<protein>
    <submittedName>
        <fullName evidence="1">Uncharacterized protein</fullName>
    </submittedName>
</protein>
<evidence type="ECO:0000313" key="2">
    <source>
        <dbReference type="Proteomes" id="UP000035088"/>
    </source>
</evidence>
<name>G7H4W3_9ACTN</name>
<dbReference type="EMBL" id="BAEE01000063">
    <property type="protein sequence ID" value="GAB10888.1"/>
    <property type="molecule type" value="Genomic_DNA"/>
</dbReference>
<dbReference type="Proteomes" id="UP000035088">
    <property type="component" value="Unassembled WGS sequence"/>
</dbReference>
<dbReference type="STRING" id="1073574.GOARA_063_00870"/>
<organism evidence="1 2">
    <name type="scientific">Gordonia araii NBRC 100433</name>
    <dbReference type="NCBI Taxonomy" id="1073574"/>
    <lineage>
        <taxon>Bacteria</taxon>
        <taxon>Bacillati</taxon>
        <taxon>Actinomycetota</taxon>
        <taxon>Actinomycetes</taxon>
        <taxon>Mycobacteriales</taxon>
        <taxon>Gordoniaceae</taxon>
        <taxon>Gordonia</taxon>
    </lineage>
</organism>
<evidence type="ECO:0000313" key="1">
    <source>
        <dbReference type="EMBL" id="GAB10888.1"/>
    </source>
</evidence>
<comment type="caution">
    <text evidence="1">The sequence shown here is derived from an EMBL/GenBank/DDBJ whole genome shotgun (WGS) entry which is preliminary data.</text>
</comment>